<name>A0AAE3KFP8_9GAMM</name>
<dbReference type="AlphaFoldDB" id="A0AAE3KFP8"/>
<evidence type="ECO:0000313" key="2">
    <source>
        <dbReference type="Proteomes" id="UP001205843"/>
    </source>
</evidence>
<dbReference type="EMBL" id="JALJXV010000003">
    <property type="protein sequence ID" value="MCP1674302.1"/>
    <property type="molecule type" value="Genomic_DNA"/>
</dbReference>
<keyword evidence="2" id="KW-1185">Reference proteome</keyword>
<dbReference type="Proteomes" id="UP001205843">
    <property type="component" value="Unassembled WGS sequence"/>
</dbReference>
<dbReference type="RefSeq" id="WP_253476212.1">
    <property type="nucleotide sequence ID" value="NZ_JALJXV010000003.1"/>
</dbReference>
<evidence type="ECO:0000313" key="1">
    <source>
        <dbReference type="EMBL" id="MCP1674302.1"/>
    </source>
</evidence>
<proteinExistence type="predicted"/>
<accession>A0AAE3KFP8</accession>
<sequence>MLVTAVLVLPLWSAAAAEDAPQWVPPEERFEALGVRIIDWEDFLVERLGCGVVARRMRDGVEVMLALIERGALAEDRDDCVLPLSLEAGQVSDGRYADERGGFRWPPAVEGALASGFTVNGMRYATAMAVIEISGERLDFHMAVTRRATPEQAIEALRELAWGVRPLRGYW</sequence>
<comment type="caution">
    <text evidence="1">The sequence shown here is derived from an EMBL/GenBank/DDBJ whole genome shotgun (WGS) entry which is preliminary data.</text>
</comment>
<protein>
    <submittedName>
        <fullName evidence="1">Uncharacterized protein</fullName>
    </submittedName>
</protein>
<gene>
    <name evidence="1" type="ORF">J2T57_001404</name>
</gene>
<reference evidence="1" key="1">
    <citation type="submission" date="2022-03" db="EMBL/GenBank/DDBJ databases">
        <title>Genomic Encyclopedia of Type Strains, Phase III (KMG-III): the genomes of soil and plant-associated and newly described type strains.</title>
        <authorList>
            <person name="Whitman W."/>
        </authorList>
    </citation>
    <scope>NUCLEOTIDE SEQUENCE</scope>
    <source>
        <strain evidence="1">ANL 6-2</strain>
    </source>
</reference>
<organism evidence="1 2">
    <name type="scientific">Natronocella acetinitrilica</name>
    <dbReference type="NCBI Taxonomy" id="414046"/>
    <lineage>
        <taxon>Bacteria</taxon>
        <taxon>Pseudomonadati</taxon>
        <taxon>Pseudomonadota</taxon>
        <taxon>Gammaproteobacteria</taxon>
        <taxon>Chromatiales</taxon>
        <taxon>Ectothiorhodospiraceae</taxon>
        <taxon>Natronocella</taxon>
    </lineage>
</organism>